<feature type="transmembrane region" description="Helical" evidence="1">
    <location>
        <begin position="13"/>
        <end position="38"/>
    </location>
</feature>
<gene>
    <name evidence="2" type="ORF">GCM10010357_71000</name>
</gene>
<organism evidence="2 3">
    <name type="scientific">Streptomyces luteireticuli</name>
    <dbReference type="NCBI Taxonomy" id="173858"/>
    <lineage>
        <taxon>Bacteria</taxon>
        <taxon>Bacillati</taxon>
        <taxon>Actinomycetota</taxon>
        <taxon>Actinomycetes</taxon>
        <taxon>Kitasatosporales</taxon>
        <taxon>Streptomycetaceae</taxon>
        <taxon>Streptomyces</taxon>
    </lineage>
</organism>
<keyword evidence="3" id="KW-1185">Reference proteome</keyword>
<feature type="transmembrane region" description="Helical" evidence="1">
    <location>
        <begin position="50"/>
        <end position="71"/>
    </location>
</feature>
<evidence type="ECO:0000313" key="3">
    <source>
        <dbReference type="Proteomes" id="UP001500879"/>
    </source>
</evidence>
<comment type="caution">
    <text evidence="2">The sequence shown here is derived from an EMBL/GenBank/DDBJ whole genome shotgun (WGS) entry which is preliminary data.</text>
</comment>
<name>A0ABN0Z8X2_9ACTN</name>
<keyword evidence="1" id="KW-0812">Transmembrane</keyword>
<sequence length="74" mass="7382">MDRLNLLMTYCKLAAIIGTGAGLAAFLAGIALLAAGISRGDGLTAPGTRWTVYGAMVAGASGSILLAQWTAANV</sequence>
<dbReference type="EMBL" id="BAAABX010000093">
    <property type="protein sequence ID" value="GAA0439380.1"/>
    <property type="molecule type" value="Genomic_DNA"/>
</dbReference>
<proteinExistence type="predicted"/>
<dbReference type="Proteomes" id="UP001500879">
    <property type="component" value="Unassembled WGS sequence"/>
</dbReference>
<accession>A0ABN0Z8X2</accession>
<evidence type="ECO:0000313" key="2">
    <source>
        <dbReference type="EMBL" id="GAA0439380.1"/>
    </source>
</evidence>
<dbReference type="RefSeq" id="WP_344033246.1">
    <property type="nucleotide sequence ID" value="NZ_BAAABX010000093.1"/>
</dbReference>
<protein>
    <submittedName>
        <fullName evidence="2">Uncharacterized protein</fullName>
    </submittedName>
</protein>
<reference evidence="2 3" key="1">
    <citation type="journal article" date="2019" name="Int. J. Syst. Evol. Microbiol.">
        <title>The Global Catalogue of Microorganisms (GCM) 10K type strain sequencing project: providing services to taxonomists for standard genome sequencing and annotation.</title>
        <authorList>
            <consortium name="The Broad Institute Genomics Platform"/>
            <consortium name="The Broad Institute Genome Sequencing Center for Infectious Disease"/>
            <person name="Wu L."/>
            <person name="Ma J."/>
        </authorList>
    </citation>
    <scope>NUCLEOTIDE SEQUENCE [LARGE SCALE GENOMIC DNA]</scope>
    <source>
        <strain evidence="2 3">JCM 4788</strain>
    </source>
</reference>
<keyword evidence="1" id="KW-0472">Membrane</keyword>
<keyword evidence="1" id="KW-1133">Transmembrane helix</keyword>
<evidence type="ECO:0000256" key="1">
    <source>
        <dbReference type="SAM" id="Phobius"/>
    </source>
</evidence>